<reference evidence="3" key="1">
    <citation type="journal article" date="2013" name="Science">
        <title>The Amborella genome and the evolution of flowering plants.</title>
        <authorList>
            <consortium name="Amborella Genome Project"/>
        </authorList>
    </citation>
    <scope>NUCLEOTIDE SEQUENCE [LARGE SCALE GENOMIC DNA]</scope>
</reference>
<feature type="region of interest" description="Disordered" evidence="1">
    <location>
        <begin position="1"/>
        <end position="30"/>
    </location>
</feature>
<evidence type="ECO:0000256" key="1">
    <source>
        <dbReference type="SAM" id="MobiDB-lite"/>
    </source>
</evidence>
<name>W1NPV5_AMBTC</name>
<dbReference type="HOGENOM" id="CLU_2149251_0_0_1"/>
<feature type="compositionally biased region" description="Basic and acidic residues" evidence="1">
    <location>
        <begin position="1"/>
        <end position="12"/>
    </location>
</feature>
<proteinExistence type="predicted"/>
<dbReference type="Proteomes" id="UP000017836">
    <property type="component" value="Unassembled WGS sequence"/>
</dbReference>
<dbReference type="EMBL" id="KI396602">
    <property type="protein sequence ID" value="ERM97145.1"/>
    <property type="molecule type" value="Genomic_DNA"/>
</dbReference>
<organism evidence="2 3">
    <name type="scientific">Amborella trichopoda</name>
    <dbReference type="NCBI Taxonomy" id="13333"/>
    <lineage>
        <taxon>Eukaryota</taxon>
        <taxon>Viridiplantae</taxon>
        <taxon>Streptophyta</taxon>
        <taxon>Embryophyta</taxon>
        <taxon>Tracheophyta</taxon>
        <taxon>Spermatophyta</taxon>
        <taxon>Magnoliopsida</taxon>
        <taxon>Amborellales</taxon>
        <taxon>Amborellaceae</taxon>
        <taxon>Amborella</taxon>
    </lineage>
</organism>
<sequence>MDQKIRHEERTRAQPLPPKGRAGPGQGHDLHCSSRCPQRLNYSKSMESFPPKSGAIPAFTNSCLHGPSHMCLSHVPILTPHHLTIDYSRIRYFYERSYHTQVTILHPTNNLL</sequence>
<accession>W1NPV5</accession>
<evidence type="ECO:0000313" key="2">
    <source>
        <dbReference type="EMBL" id="ERM97145.1"/>
    </source>
</evidence>
<gene>
    <name evidence="2" type="ORF">AMTR_s00126p00107990</name>
</gene>
<dbReference type="AlphaFoldDB" id="W1NPV5"/>
<evidence type="ECO:0000313" key="3">
    <source>
        <dbReference type="Proteomes" id="UP000017836"/>
    </source>
</evidence>
<keyword evidence="3" id="KW-1185">Reference proteome</keyword>
<protein>
    <submittedName>
        <fullName evidence="2">Uncharacterized protein</fullName>
    </submittedName>
</protein>
<dbReference type="Gramene" id="ERM97145">
    <property type="protein sequence ID" value="ERM97145"/>
    <property type="gene ID" value="AMTR_s00126p00107990"/>
</dbReference>